<dbReference type="GO" id="GO:0003677">
    <property type="term" value="F:DNA binding"/>
    <property type="evidence" value="ECO:0007669"/>
    <property type="project" value="UniProtKB-KW"/>
</dbReference>
<dbReference type="SUPFAM" id="SSF46955">
    <property type="entry name" value="Putative DNA-binding domain"/>
    <property type="match status" value="1"/>
</dbReference>
<dbReference type="Pfam" id="PF13411">
    <property type="entry name" value="MerR_1"/>
    <property type="match status" value="1"/>
</dbReference>
<dbReference type="STRING" id="556325.BHE16_10105"/>
<dbReference type="KEGG" id="nae:BHE16_10105"/>
<dbReference type="SUPFAM" id="SSF89082">
    <property type="entry name" value="Antibiotic binding domain of TipA-like multidrug resistance regulators"/>
    <property type="match status" value="1"/>
</dbReference>
<dbReference type="PANTHER" id="PTHR30204:SF69">
    <property type="entry name" value="MERR-FAMILY TRANSCRIPTIONAL REGULATOR"/>
    <property type="match status" value="1"/>
</dbReference>
<keyword evidence="2" id="KW-0805">Transcription regulation</keyword>
<dbReference type="InterPro" id="IPR047057">
    <property type="entry name" value="MerR_fam"/>
</dbReference>
<proteinExistence type="predicted"/>
<dbReference type="OrthoDB" id="9809391at2"/>
<dbReference type="EMBL" id="CP018135">
    <property type="protein sequence ID" value="APF41286.1"/>
    <property type="molecule type" value="Genomic_DNA"/>
</dbReference>
<dbReference type="PANTHER" id="PTHR30204">
    <property type="entry name" value="REDOX-CYCLING DRUG-SENSING TRANSCRIPTIONAL ACTIVATOR SOXR"/>
    <property type="match status" value="1"/>
</dbReference>
<reference evidence="6 7" key="1">
    <citation type="submission" date="2016-11" db="EMBL/GenBank/DDBJ databases">
        <title>Genome sequencing of Zhihengliuella aestuarii B18 antagonistic to Plasmodiophora brassicae.</title>
        <authorList>
            <person name="Luo Y."/>
        </authorList>
    </citation>
    <scope>NUCLEOTIDE SEQUENCE [LARGE SCALE GENOMIC DNA]</scope>
    <source>
        <strain evidence="6 7">B18</strain>
    </source>
</reference>
<accession>A0A1L2ZQ24</accession>
<dbReference type="SMART" id="SM00422">
    <property type="entry name" value="HTH_MERR"/>
    <property type="match status" value="1"/>
</dbReference>
<name>A0A1L2ZQ24_9MICC</name>
<dbReference type="InterPro" id="IPR036244">
    <property type="entry name" value="TipA-like_antibiotic-bd"/>
</dbReference>
<keyword evidence="1" id="KW-0678">Repressor</keyword>
<dbReference type="GO" id="GO:0003700">
    <property type="term" value="F:DNA-binding transcription factor activity"/>
    <property type="evidence" value="ECO:0007669"/>
    <property type="project" value="InterPro"/>
</dbReference>
<evidence type="ECO:0000259" key="5">
    <source>
        <dbReference type="PROSITE" id="PS50937"/>
    </source>
</evidence>
<evidence type="ECO:0000313" key="7">
    <source>
        <dbReference type="Proteomes" id="UP000183530"/>
    </source>
</evidence>
<dbReference type="AlphaFoldDB" id="A0A1L2ZQ24"/>
<feature type="domain" description="HTH merR-type" evidence="5">
    <location>
        <begin position="7"/>
        <end position="76"/>
    </location>
</feature>
<dbReference type="InterPro" id="IPR012925">
    <property type="entry name" value="TipAS_dom"/>
</dbReference>
<dbReference type="RefSeq" id="WP_071894754.1">
    <property type="nucleotide sequence ID" value="NZ_CP018135.1"/>
</dbReference>
<dbReference type="InterPro" id="IPR009061">
    <property type="entry name" value="DNA-bd_dom_put_sf"/>
</dbReference>
<sequence length="249" mass="28039">MNTENREWSIQELARISGTTSRTLRHYHELGLVLPARLGANGMRYYDDAALAALLNVLALRSLGLSLERIKTIRAGEADLVNALESRVRELGELQAQVQRQKRSVQLTIDQLTKGQTAMNADNFDGFDNSVYQEEVEARWGKDAYASSQRQWNALSKEQRNAHQQEHVDIALEYQRLAEAGIEPDAESAQAVAARHVAWLAVFTKPAQPYVVGLAEMYVADPRFAANYHGRAEYVRDALTVYADRELPR</sequence>
<protein>
    <recommendedName>
        <fullName evidence="5">HTH merR-type domain-containing protein</fullName>
    </recommendedName>
</protein>
<keyword evidence="4" id="KW-0804">Transcription</keyword>
<dbReference type="Gene3D" id="1.10.1660.10">
    <property type="match status" value="1"/>
</dbReference>
<keyword evidence="7" id="KW-1185">Reference proteome</keyword>
<evidence type="ECO:0000256" key="2">
    <source>
        <dbReference type="ARBA" id="ARBA00023015"/>
    </source>
</evidence>
<evidence type="ECO:0000256" key="1">
    <source>
        <dbReference type="ARBA" id="ARBA00022491"/>
    </source>
</evidence>
<evidence type="ECO:0000256" key="4">
    <source>
        <dbReference type="ARBA" id="ARBA00023163"/>
    </source>
</evidence>
<gene>
    <name evidence="6" type="ORF">BHE16_10105</name>
</gene>
<keyword evidence="3" id="KW-0238">DNA-binding</keyword>
<dbReference type="InterPro" id="IPR000551">
    <property type="entry name" value="MerR-type_HTH_dom"/>
</dbReference>
<dbReference type="PROSITE" id="PS50937">
    <property type="entry name" value="HTH_MERR_2"/>
    <property type="match status" value="1"/>
</dbReference>
<dbReference type="Proteomes" id="UP000183530">
    <property type="component" value="Chromosome"/>
</dbReference>
<evidence type="ECO:0000256" key="3">
    <source>
        <dbReference type="ARBA" id="ARBA00023125"/>
    </source>
</evidence>
<dbReference type="Gene3D" id="1.10.490.50">
    <property type="entry name" value="Antibiotic binding domain of TipA-like multidrug resistance regulators"/>
    <property type="match status" value="1"/>
</dbReference>
<organism evidence="6 7">
    <name type="scientific">Neomicrococcus aestuarii</name>
    <dbReference type="NCBI Taxonomy" id="556325"/>
    <lineage>
        <taxon>Bacteria</taxon>
        <taxon>Bacillati</taxon>
        <taxon>Actinomycetota</taxon>
        <taxon>Actinomycetes</taxon>
        <taxon>Micrococcales</taxon>
        <taxon>Micrococcaceae</taxon>
        <taxon>Neomicrococcus</taxon>
    </lineage>
</organism>
<dbReference type="Pfam" id="PF07739">
    <property type="entry name" value="TipAS"/>
    <property type="match status" value="1"/>
</dbReference>
<evidence type="ECO:0000313" key="6">
    <source>
        <dbReference type="EMBL" id="APF41286.1"/>
    </source>
</evidence>